<dbReference type="EMBL" id="JACJII010000001">
    <property type="protein sequence ID" value="MBA9006588.1"/>
    <property type="molecule type" value="Genomic_DNA"/>
</dbReference>
<dbReference type="RefSeq" id="WP_182707456.1">
    <property type="nucleotide sequence ID" value="NZ_JACJII010000001.1"/>
</dbReference>
<gene>
    <name evidence="8" type="ORF">HNR21_005470</name>
</gene>
<evidence type="ECO:0000256" key="6">
    <source>
        <dbReference type="ARBA" id="ARBA00023136"/>
    </source>
</evidence>
<dbReference type="PANTHER" id="PTHR33452:SF1">
    <property type="entry name" value="INNER MEMBRANE PROTEIN YPHA-RELATED"/>
    <property type="match status" value="1"/>
</dbReference>
<keyword evidence="9" id="KW-1185">Reference proteome</keyword>
<keyword evidence="6 7" id="KW-0472">Membrane</keyword>
<dbReference type="AlphaFoldDB" id="A0A7W3N336"/>
<reference evidence="8 9" key="1">
    <citation type="submission" date="2020-08" db="EMBL/GenBank/DDBJ databases">
        <title>Sequencing the genomes of 1000 actinobacteria strains.</title>
        <authorList>
            <person name="Klenk H.-P."/>
        </authorList>
    </citation>
    <scope>NUCLEOTIDE SEQUENCE [LARGE SCALE GENOMIC DNA]</scope>
    <source>
        <strain evidence="8 9">DSM 45823</strain>
    </source>
</reference>
<organism evidence="8 9">
    <name type="scientific">Thermomonospora cellulosilytica</name>
    <dbReference type="NCBI Taxonomy" id="1411118"/>
    <lineage>
        <taxon>Bacteria</taxon>
        <taxon>Bacillati</taxon>
        <taxon>Actinomycetota</taxon>
        <taxon>Actinomycetes</taxon>
        <taxon>Streptosporangiales</taxon>
        <taxon>Thermomonosporaceae</taxon>
        <taxon>Thermomonospora</taxon>
    </lineage>
</organism>
<accession>A0A7W3N336</accession>
<sequence length="135" mass="14507">MDVIALIGRIVFTAIFIGSAVGHLTATDAMAGYAQAKKLPQPRLAVRASGIYILVASAMLILGIWPDLAALALVPFLLMTAFIFHDFWTVRDPGTRRQEQLQFLKDVSLVGGALAIFAMYAGDPHPGLNLVGPLF</sequence>
<comment type="similarity">
    <text evidence="2">Belongs to the DoxX family.</text>
</comment>
<feature type="transmembrane region" description="Helical" evidence="7">
    <location>
        <begin position="103"/>
        <end position="122"/>
    </location>
</feature>
<evidence type="ECO:0000256" key="4">
    <source>
        <dbReference type="ARBA" id="ARBA00022692"/>
    </source>
</evidence>
<evidence type="ECO:0000256" key="5">
    <source>
        <dbReference type="ARBA" id="ARBA00022989"/>
    </source>
</evidence>
<dbReference type="GO" id="GO:0005886">
    <property type="term" value="C:plasma membrane"/>
    <property type="evidence" value="ECO:0007669"/>
    <property type="project" value="UniProtKB-SubCell"/>
</dbReference>
<evidence type="ECO:0000313" key="8">
    <source>
        <dbReference type="EMBL" id="MBA9006588.1"/>
    </source>
</evidence>
<keyword evidence="4 7" id="KW-0812">Transmembrane</keyword>
<proteinExistence type="inferred from homology"/>
<dbReference type="Proteomes" id="UP000539313">
    <property type="component" value="Unassembled WGS sequence"/>
</dbReference>
<dbReference type="InterPro" id="IPR032808">
    <property type="entry name" value="DoxX"/>
</dbReference>
<dbReference type="InterPro" id="IPR051907">
    <property type="entry name" value="DoxX-like_oxidoreductase"/>
</dbReference>
<keyword evidence="5 7" id="KW-1133">Transmembrane helix</keyword>
<name>A0A7W3N336_9ACTN</name>
<protein>
    <submittedName>
        <fullName evidence="8">Putative membrane protein YphA (DoxX/SURF4 family)</fullName>
    </submittedName>
</protein>
<feature type="transmembrane region" description="Helical" evidence="7">
    <location>
        <begin position="71"/>
        <end position="91"/>
    </location>
</feature>
<comment type="subcellular location">
    <subcellularLocation>
        <location evidence="1">Cell membrane</location>
        <topology evidence="1">Multi-pass membrane protein</topology>
    </subcellularLocation>
</comment>
<feature type="transmembrane region" description="Helical" evidence="7">
    <location>
        <begin position="6"/>
        <end position="24"/>
    </location>
</feature>
<evidence type="ECO:0000256" key="1">
    <source>
        <dbReference type="ARBA" id="ARBA00004651"/>
    </source>
</evidence>
<evidence type="ECO:0000256" key="2">
    <source>
        <dbReference type="ARBA" id="ARBA00006679"/>
    </source>
</evidence>
<evidence type="ECO:0000313" key="9">
    <source>
        <dbReference type="Proteomes" id="UP000539313"/>
    </source>
</evidence>
<evidence type="ECO:0000256" key="3">
    <source>
        <dbReference type="ARBA" id="ARBA00022475"/>
    </source>
</evidence>
<comment type="caution">
    <text evidence="8">The sequence shown here is derived from an EMBL/GenBank/DDBJ whole genome shotgun (WGS) entry which is preliminary data.</text>
</comment>
<feature type="transmembrane region" description="Helical" evidence="7">
    <location>
        <begin position="44"/>
        <end position="65"/>
    </location>
</feature>
<dbReference type="PANTHER" id="PTHR33452">
    <property type="entry name" value="OXIDOREDUCTASE CATD-RELATED"/>
    <property type="match status" value="1"/>
</dbReference>
<dbReference type="Pfam" id="PF07681">
    <property type="entry name" value="DoxX"/>
    <property type="match status" value="1"/>
</dbReference>
<evidence type="ECO:0000256" key="7">
    <source>
        <dbReference type="SAM" id="Phobius"/>
    </source>
</evidence>
<keyword evidence="3" id="KW-1003">Cell membrane</keyword>